<evidence type="ECO:0000259" key="1">
    <source>
        <dbReference type="Pfam" id="PF00884"/>
    </source>
</evidence>
<dbReference type="Proteomes" id="UP001596328">
    <property type="component" value="Unassembled WGS sequence"/>
</dbReference>
<proteinExistence type="predicted"/>
<accession>A0ABD5RUM4</accession>
<comment type="caution">
    <text evidence="2">The sequence shown here is derived from an EMBL/GenBank/DDBJ whole genome shotgun (WGS) entry which is preliminary data.</text>
</comment>
<dbReference type="SUPFAM" id="SSF53649">
    <property type="entry name" value="Alkaline phosphatase-like"/>
    <property type="match status" value="1"/>
</dbReference>
<protein>
    <submittedName>
        <fullName evidence="2">Sulfatase-like hydrolase/transferase</fullName>
    </submittedName>
</protein>
<gene>
    <name evidence="2" type="ORF">ACFQE1_01025</name>
</gene>
<dbReference type="InterPro" id="IPR000917">
    <property type="entry name" value="Sulfatase_N"/>
</dbReference>
<organism evidence="2 3">
    <name type="scientific">Halobium palmae</name>
    <dbReference type="NCBI Taxonomy" id="1776492"/>
    <lineage>
        <taxon>Archaea</taxon>
        <taxon>Methanobacteriati</taxon>
        <taxon>Methanobacteriota</taxon>
        <taxon>Stenosarchaea group</taxon>
        <taxon>Halobacteria</taxon>
        <taxon>Halobacteriales</taxon>
        <taxon>Haloferacaceae</taxon>
        <taxon>Halobium</taxon>
    </lineage>
</organism>
<keyword evidence="3" id="KW-1185">Reference proteome</keyword>
<feature type="domain" description="Sulfatase N-terminal" evidence="1">
    <location>
        <begin position="4"/>
        <end position="350"/>
    </location>
</feature>
<reference evidence="2 3" key="1">
    <citation type="journal article" date="2019" name="Int. J. Syst. Evol. Microbiol.">
        <title>The Global Catalogue of Microorganisms (GCM) 10K type strain sequencing project: providing services to taxonomists for standard genome sequencing and annotation.</title>
        <authorList>
            <consortium name="The Broad Institute Genomics Platform"/>
            <consortium name="The Broad Institute Genome Sequencing Center for Infectious Disease"/>
            <person name="Wu L."/>
            <person name="Ma J."/>
        </authorList>
    </citation>
    <scope>NUCLEOTIDE SEQUENCE [LARGE SCALE GENOMIC DNA]</scope>
    <source>
        <strain evidence="2 3">NBRC 111368</strain>
    </source>
</reference>
<sequence length="488" mass="55197">MERPNILFAVMDTARAKDSLPSENREVVPNLAKLADSGVEFTSAISNAPWTLPSHASMFSGQYTTEHGTNAGDMCFELDYPTLPEAVNKSGYTTVAFSNNSWISPEFGFERGFNQFYKGWELLSSDQGLAKIMREEDTAIDQLHSLIDTTGLKSLPVSLANAFYTRFIRKKYDYGAYVTNLRVKRWINNEYNGKSPFFMFLNYLEPHLKYDPPKKFCEFLPEGVTVSEAKEVSQDPWGYVSGDIEMTAEEFEILESLYKSEINYLDYRIGNLLDFFSDRDILDETLVIVIGDHGENIGEHGLMDHQYSVHDTLVHVPLVMKGPDVFTGGERVSEPVEARDLFPTIIDATNAEMPKNESISQNNLYETVEASDGNERVAISEYLVPRPAIEKLREQAPDPVTVDKYDRALRAIRMTEWKYIEGSDGTAELYDLSSDSDESTNVVSSNPEIVEELEAILFEELGNLERGDSVDGQLEQRTQQRLEDLGYI</sequence>
<dbReference type="Gene3D" id="3.40.720.10">
    <property type="entry name" value="Alkaline Phosphatase, subunit A"/>
    <property type="match status" value="1"/>
</dbReference>
<evidence type="ECO:0000313" key="2">
    <source>
        <dbReference type="EMBL" id="MFC6722995.1"/>
    </source>
</evidence>
<dbReference type="CDD" id="cd16148">
    <property type="entry name" value="sulfatase_like"/>
    <property type="match status" value="1"/>
</dbReference>
<dbReference type="PANTHER" id="PTHR43751">
    <property type="entry name" value="SULFATASE"/>
    <property type="match status" value="1"/>
</dbReference>
<dbReference type="AlphaFoldDB" id="A0ABD5RUM4"/>
<name>A0ABD5RUM4_9EURY</name>
<dbReference type="InterPro" id="IPR017850">
    <property type="entry name" value="Alkaline_phosphatase_core_sf"/>
</dbReference>
<evidence type="ECO:0000313" key="3">
    <source>
        <dbReference type="Proteomes" id="UP001596328"/>
    </source>
</evidence>
<dbReference type="PANTHER" id="PTHR43751:SF3">
    <property type="entry name" value="SULFATASE N-TERMINAL DOMAIN-CONTAINING PROTEIN"/>
    <property type="match status" value="1"/>
</dbReference>
<dbReference type="Pfam" id="PF00884">
    <property type="entry name" value="Sulfatase"/>
    <property type="match status" value="1"/>
</dbReference>
<dbReference type="InterPro" id="IPR052701">
    <property type="entry name" value="GAG_Ulvan_Degrading_Sulfatases"/>
</dbReference>
<dbReference type="EMBL" id="JBHSWU010000002">
    <property type="protein sequence ID" value="MFC6722995.1"/>
    <property type="molecule type" value="Genomic_DNA"/>
</dbReference>